<protein>
    <submittedName>
        <fullName evidence="2">Uncharacterized protein</fullName>
    </submittedName>
</protein>
<sequence length="379" mass="41995">MPRTLPWLAEKAAQKENAAKAKVKRRSSSPADLVGSDLEDLDDEPARPSRMNTKKAAYREPSSSPPPIVNAPPQKEQLQPGYAADDGWMMVEDEFYSTAQIYTRHLHQEAYVNLKKRHKARGQETLAALARATDGRTQQSRQLQLKLKAEENAKKRKQAMANDSGSEDDDDEYMLDPQLAGLMTGSQSGRVQSSSRSAQARSRRSLAEDGDESSDPLPEPEPDLSPVVEENEDEEDETDSDDLGRPARKQLVKSKATTSRSEAYASRTASSLARPPPSFPSSPPPRLPAPTRPKSENTQPRPPSPKRDRPFTSRRPSPTKAEESPSPATEVSHPAPITIKEEPGARVSSFLAKRRAQREKEQAEAKRKDIEDSIPTFLF</sequence>
<keyword evidence="3" id="KW-1185">Reference proteome</keyword>
<feature type="compositionally biased region" description="Basic and acidic residues" evidence="1">
    <location>
        <begin position="358"/>
        <end position="371"/>
    </location>
</feature>
<feature type="compositionally biased region" description="Acidic residues" evidence="1">
    <location>
        <begin position="229"/>
        <end position="241"/>
    </location>
</feature>
<feature type="compositionally biased region" description="Pro residues" evidence="1">
    <location>
        <begin position="274"/>
        <end position="291"/>
    </location>
</feature>
<dbReference type="AlphaFoldDB" id="A0A9Q9AXC9"/>
<feature type="compositionally biased region" description="Acidic residues" evidence="1">
    <location>
        <begin position="165"/>
        <end position="174"/>
    </location>
</feature>
<feature type="region of interest" description="Disordered" evidence="1">
    <location>
        <begin position="151"/>
        <end position="379"/>
    </location>
</feature>
<feature type="compositionally biased region" description="Acidic residues" evidence="1">
    <location>
        <begin position="208"/>
        <end position="222"/>
    </location>
</feature>
<dbReference type="Proteomes" id="UP001056384">
    <property type="component" value="Chromosome 9"/>
</dbReference>
<proteinExistence type="predicted"/>
<reference evidence="2" key="1">
    <citation type="submission" date="2022-06" db="EMBL/GenBank/DDBJ databases">
        <title>Complete genome sequences of two strains of the flax pathogen Septoria linicola.</title>
        <authorList>
            <person name="Lapalu N."/>
            <person name="Simon A."/>
            <person name="Demenou B."/>
            <person name="Paumier D."/>
            <person name="Guillot M.-P."/>
            <person name="Gout L."/>
            <person name="Valade R."/>
        </authorList>
    </citation>
    <scope>NUCLEOTIDE SEQUENCE</scope>
    <source>
        <strain evidence="2">SE15195</strain>
    </source>
</reference>
<feature type="region of interest" description="Disordered" evidence="1">
    <location>
        <begin position="16"/>
        <end position="81"/>
    </location>
</feature>
<accession>A0A9Q9AXC9</accession>
<evidence type="ECO:0000313" key="2">
    <source>
        <dbReference type="EMBL" id="USW56784.1"/>
    </source>
</evidence>
<feature type="compositionally biased region" description="Low complexity" evidence="1">
    <location>
        <begin position="185"/>
        <end position="200"/>
    </location>
</feature>
<organism evidence="2 3">
    <name type="scientific">Septoria linicola</name>
    <dbReference type="NCBI Taxonomy" id="215465"/>
    <lineage>
        <taxon>Eukaryota</taxon>
        <taxon>Fungi</taxon>
        <taxon>Dikarya</taxon>
        <taxon>Ascomycota</taxon>
        <taxon>Pezizomycotina</taxon>
        <taxon>Dothideomycetes</taxon>
        <taxon>Dothideomycetidae</taxon>
        <taxon>Mycosphaerellales</taxon>
        <taxon>Mycosphaerellaceae</taxon>
        <taxon>Septoria</taxon>
    </lineage>
</organism>
<evidence type="ECO:0000313" key="3">
    <source>
        <dbReference type="Proteomes" id="UP001056384"/>
    </source>
</evidence>
<evidence type="ECO:0000256" key="1">
    <source>
        <dbReference type="SAM" id="MobiDB-lite"/>
    </source>
</evidence>
<gene>
    <name evidence="2" type="ORF">Slin15195_G101030</name>
</gene>
<name>A0A9Q9AXC9_9PEZI</name>
<dbReference type="EMBL" id="CP099426">
    <property type="protein sequence ID" value="USW56784.1"/>
    <property type="molecule type" value="Genomic_DNA"/>
</dbReference>